<reference evidence="1" key="1">
    <citation type="submission" date="2006-10" db="EMBL/GenBank/DDBJ databases">
        <title>Complete sequence of Solibacter usitatus Ellin6076.</title>
        <authorList>
            <consortium name="US DOE Joint Genome Institute"/>
            <person name="Copeland A."/>
            <person name="Lucas S."/>
            <person name="Lapidus A."/>
            <person name="Barry K."/>
            <person name="Detter J.C."/>
            <person name="Glavina del Rio T."/>
            <person name="Hammon N."/>
            <person name="Israni S."/>
            <person name="Dalin E."/>
            <person name="Tice H."/>
            <person name="Pitluck S."/>
            <person name="Thompson L.S."/>
            <person name="Brettin T."/>
            <person name="Bruce D."/>
            <person name="Han C."/>
            <person name="Tapia R."/>
            <person name="Gilna P."/>
            <person name="Schmutz J."/>
            <person name="Larimer F."/>
            <person name="Land M."/>
            <person name="Hauser L."/>
            <person name="Kyrpides N."/>
            <person name="Mikhailova N."/>
            <person name="Janssen P.H."/>
            <person name="Kuske C.R."/>
            <person name="Richardson P."/>
        </authorList>
    </citation>
    <scope>NUCLEOTIDE SEQUENCE</scope>
    <source>
        <strain evidence="1">Ellin6076</strain>
    </source>
</reference>
<dbReference type="OrthoDB" id="110723at2"/>
<accession>Q01R03</accession>
<name>Q01R03_SOLUE</name>
<protein>
    <recommendedName>
        <fullName evidence="2">DUF5666 domain-containing protein</fullName>
    </recommendedName>
</protein>
<organism evidence="1">
    <name type="scientific">Solibacter usitatus (strain Ellin6076)</name>
    <dbReference type="NCBI Taxonomy" id="234267"/>
    <lineage>
        <taxon>Bacteria</taxon>
        <taxon>Pseudomonadati</taxon>
        <taxon>Acidobacteriota</taxon>
        <taxon>Terriglobia</taxon>
        <taxon>Bryobacterales</taxon>
        <taxon>Solibacteraceae</taxon>
        <taxon>Candidatus Solibacter</taxon>
    </lineage>
</organism>
<dbReference type="STRING" id="234267.Acid_7004"/>
<evidence type="ECO:0000313" key="1">
    <source>
        <dbReference type="EMBL" id="ABJ87917.1"/>
    </source>
</evidence>
<dbReference type="InParanoid" id="Q01R03"/>
<sequence precursor="true">MTIHRILFGAAIFVAALGAQSQKSVSGTVTGFKSLEIGIRTDAAEAASIRFGPETQVVTVVPGERDLSKANPAAVTDIVLGDRIMATYVAGLTEARRVVLITGRDIAKRNEAERQDWKTRGISGIVTAVNGDQILLELRTPEGAHTVTVTVDARTKIRRYAPDTVRFVDAVWSSTAEISKGDQLQTRGAKSEGDTKIAAEDVVFGTFVTKLGTITAINRETGEVQIQEVPAKQPWTIHLAAASQIKMMPDMRAMLFGAKSTDHSTAPPAQEPAGRFDLQRALEKLPAGKIDDLKVGGGVMITSTKGAKTNELTAILMLANADFFVAMAKGAANDPGGATGMEAIGKIHGGMLGGAGGISLPTMIQ</sequence>
<dbReference type="AlphaFoldDB" id="Q01R03"/>
<proteinExistence type="predicted"/>
<dbReference type="KEGG" id="sus:Acid_7004"/>
<dbReference type="EMBL" id="CP000473">
    <property type="protein sequence ID" value="ABJ87917.1"/>
    <property type="molecule type" value="Genomic_DNA"/>
</dbReference>
<dbReference type="HOGENOM" id="CLU_674020_0_0_0"/>
<evidence type="ECO:0008006" key="2">
    <source>
        <dbReference type="Google" id="ProtNLM"/>
    </source>
</evidence>
<dbReference type="eggNOG" id="COG0250">
    <property type="taxonomic scope" value="Bacteria"/>
</dbReference>
<gene>
    <name evidence="1" type="ordered locus">Acid_7004</name>
</gene>